<dbReference type="SUPFAM" id="SSF53335">
    <property type="entry name" value="S-adenosyl-L-methionine-dependent methyltransferases"/>
    <property type="match status" value="1"/>
</dbReference>
<keyword evidence="9" id="KW-1185">Reference proteome</keyword>
<name>A0ABU4HJN7_9ACTN</name>
<dbReference type="Gene3D" id="3.40.50.150">
    <property type="entry name" value="Vaccinia Virus protein VP39"/>
    <property type="match status" value="1"/>
</dbReference>
<evidence type="ECO:0000313" key="8">
    <source>
        <dbReference type="EMBL" id="MDW5592904.1"/>
    </source>
</evidence>
<dbReference type="EC" id="2.1.1.77" evidence="7"/>
<proteinExistence type="inferred from homology"/>
<organism evidence="8 9">
    <name type="scientific">Conexibacter stalactiti</name>
    <dbReference type="NCBI Taxonomy" id="1940611"/>
    <lineage>
        <taxon>Bacteria</taxon>
        <taxon>Bacillati</taxon>
        <taxon>Actinomycetota</taxon>
        <taxon>Thermoleophilia</taxon>
        <taxon>Solirubrobacterales</taxon>
        <taxon>Conexibacteraceae</taxon>
        <taxon>Conexibacter</taxon>
    </lineage>
</organism>
<evidence type="ECO:0000256" key="5">
    <source>
        <dbReference type="ARBA" id="ARBA00022679"/>
    </source>
</evidence>
<dbReference type="CDD" id="cd02440">
    <property type="entry name" value="AdoMet_MTases"/>
    <property type="match status" value="1"/>
</dbReference>
<dbReference type="PROSITE" id="PS01279">
    <property type="entry name" value="PCMT"/>
    <property type="match status" value="1"/>
</dbReference>
<dbReference type="GO" id="GO:0004719">
    <property type="term" value="F:protein-L-isoaspartate (D-aspartate) O-methyltransferase activity"/>
    <property type="evidence" value="ECO:0007669"/>
    <property type="project" value="UniProtKB-EC"/>
</dbReference>
<dbReference type="PANTHER" id="PTHR11579">
    <property type="entry name" value="PROTEIN-L-ISOASPARTATE O-METHYLTRANSFERASE"/>
    <property type="match status" value="1"/>
</dbReference>
<accession>A0ABU4HJN7</accession>
<keyword evidence="6 7" id="KW-0949">S-adenosyl-L-methionine</keyword>
<dbReference type="Pfam" id="PF01135">
    <property type="entry name" value="PCMT"/>
    <property type="match status" value="1"/>
</dbReference>
<keyword evidence="3 7" id="KW-0963">Cytoplasm</keyword>
<evidence type="ECO:0000256" key="1">
    <source>
        <dbReference type="ARBA" id="ARBA00004496"/>
    </source>
</evidence>
<dbReference type="GO" id="GO:0032259">
    <property type="term" value="P:methylation"/>
    <property type="evidence" value="ECO:0007669"/>
    <property type="project" value="UniProtKB-KW"/>
</dbReference>
<sequence length="208" mass="21835">MDPAARLVRSLRSLIDDERVLDAIAAVPRELFVPPHLLDRAYDDAALPIGRGQTISQPLIVARMLELLELGPDDRVLDVGTGSGWHAALLAQLAAHVWTIERHPDLSGWAQRNLAAAGIGGDAVTVIAGDGSRGLPEAAPFDAINVAAAAWDLPTALEQQLAPGGRLVAPVGGDGQQLVLVQRSADGAALRRTGLEAVRFVPLVEGEP</sequence>
<evidence type="ECO:0000256" key="6">
    <source>
        <dbReference type="ARBA" id="ARBA00022691"/>
    </source>
</evidence>
<keyword evidence="5 7" id="KW-0808">Transferase</keyword>
<dbReference type="NCBIfam" id="NF001453">
    <property type="entry name" value="PRK00312.1"/>
    <property type="match status" value="1"/>
</dbReference>
<evidence type="ECO:0000256" key="3">
    <source>
        <dbReference type="ARBA" id="ARBA00022490"/>
    </source>
</evidence>
<keyword evidence="4 7" id="KW-0489">Methyltransferase</keyword>
<reference evidence="8 9" key="2">
    <citation type="submission" date="2023-10" db="EMBL/GenBank/DDBJ databases">
        <authorList>
            <person name="Han X.F."/>
        </authorList>
    </citation>
    <scope>NUCLEOTIDE SEQUENCE [LARGE SCALE GENOMIC DNA]</scope>
    <source>
        <strain evidence="8 9">KCTC 39840</strain>
    </source>
</reference>
<comment type="caution">
    <text evidence="8">The sequence shown here is derived from an EMBL/GenBank/DDBJ whole genome shotgun (WGS) entry which is preliminary data.</text>
</comment>
<comment type="subcellular location">
    <subcellularLocation>
        <location evidence="1 7">Cytoplasm</location>
    </subcellularLocation>
</comment>
<dbReference type="PANTHER" id="PTHR11579:SF0">
    <property type="entry name" value="PROTEIN-L-ISOASPARTATE(D-ASPARTATE) O-METHYLTRANSFERASE"/>
    <property type="match status" value="1"/>
</dbReference>
<evidence type="ECO:0000256" key="7">
    <source>
        <dbReference type="HAMAP-Rule" id="MF_00090"/>
    </source>
</evidence>
<dbReference type="InterPro" id="IPR029063">
    <property type="entry name" value="SAM-dependent_MTases_sf"/>
</dbReference>
<dbReference type="NCBIfam" id="TIGR00080">
    <property type="entry name" value="pimt"/>
    <property type="match status" value="1"/>
</dbReference>
<dbReference type="Proteomes" id="UP001284601">
    <property type="component" value="Unassembled WGS sequence"/>
</dbReference>
<comment type="catalytic activity">
    <reaction evidence="7">
        <text>[protein]-L-isoaspartate + S-adenosyl-L-methionine = [protein]-L-isoaspartate alpha-methyl ester + S-adenosyl-L-homocysteine</text>
        <dbReference type="Rhea" id="RHEA:12705"/>
        <dbReference type="Rhea" id="RHEA-COMP:12143"/>
        <dbReference type="Rhea" id="RHEA-COMP:12144"/>
        <dbReference type="ChEBI" id="CHEBI:57856"/>
        <dbReference type="ChEBI" id="CHEBI:59789"/>
        <dbReference type="ChEBI" id="CHEBI:90596"/>
        <dbReference type="ChEBI" id="CHEBI:90598"/>
        <dbReference type="EC" id="2.1.1.77"/>
    </reaction>
</comment>
<dbReference type="HAMAP" id="MF_00090">
    <property type="entry name" value="PIMT"/>
    <property type="match status" value="1"/>
</dbReference>
<comment type="similarity">
    <text evidence="2 7">Belongs to the methyltransferase superfamily. L-isoaspartyl/D-aspartyl protein methyltransferase family.</text>
</comment>
<evidence type="ECO:0000256" key="4">
    <source>
        <dbReference type="ARBA" id="ARBA00022603"/>
    </source>
</evidence>
<feature type="active site" evidence="7">
    <location>
        <position position="56"/>
    </location>
</feature>
<dbReference type="EMBL" id="JAWSTH010000001">
    <property type="protein sequence ID" value="MDW5592904.1"/>
    <property type="molecule type" value="Genomic_DNA"/>
</dbReference>
<dbReference type="RefSeq" id="WP_318595161.1">
    <property type="nucleotide sequence ID" value="NZ_JAWSTH010000001.1"/>
</dbReference>
<comment type="function">
    <text evidence="7">Catalyzes the methyl esterification of L-isoaspartyl residues in peptides and proteins that result from spontaneous decomposition of normal L-aspartyl and L-asparaginyl residues. It plays a role in the repair and/or degradation of damaged proteins.</text>
</comment>
<evidence type="ECO:0000256" key="2">
    <source>
        <dbReference type="ARBA" id="ARBA00005369"/>
    </source>
</evidence>
<gene>
    <name evidence="7" type="primary">pcm</name>
    <name evidence="8" type="ORF">R7226_01045</name>
</gene>
<protein>
    <recommendedName>
        <fullName evidence="7">Protein-L-isoaspartate O-methyltransferase</fullName>
        <ecNumber evidence="7">2.1.1.77</ecNumber>
    </recommendedName>
    <alternativeName>
        <fullName evidence="7">L-isoaspartyl protein carboxyl methyltransferase</fullName>
    </alternativeName>
    <alternativeName>
        <fullName evidence="7">Protein L-isoaspartyl methyltransferase</fullName>
    </alternativeName>
    <alternativeName>
        <fullName evidence="7">Protein-beta-aspartate methyltransferase</fullName>
        <shortName evidence="7">PIMT</shortName>
    </alternativeName>
</protein>
<reference evidence="9" key="1">
    <citation type="submission" date="2023-07" db="EMBL/GenBank/DDBJ databases">
        <title>Conexibacter stalactiti sp. nov., isolated from stalactites in a lava cave and emended description of the genus Conexibacter.</title>
        <authorList>
            <person name="Lee S.D."/>
        </authorList>
    </citation>
    <scope>NUCLEOTIDE SEQUENCE [LARGE SCALE GENOMIC DNA]</scope>
    <source>
        <strain evidence="9">KCTC 39840</strain>
    </source>
</reference>
<evidence type="ECO:0000313" key="9">
    <source>
        <dbReference type="Proteomes" id="UP001284601"/>
    </source>
</evidence>
<dbReference type="InterPro" id="IPR000682">
    <property type="entry name" value="PCMT"/>
</dbReference>